<name>A0AAD9GKL9_9STRA</name>
<organism evidence="1 2">
    <name type="scientific">Phytophthora citrophthora</name>
    <dbReference type="NCBI Taxonomy" id="4793"/>
    <lineage>
        <taxon>Eukaryota</taxon>
        <taxon>Sar</taxon>
        <taxon>Stramenopiles</taxon>
        <taxon>Oomycota</taxon>
        <taxon>Peronosporomycetes</taxon>
        <taxon>Peronosporales</taxon>
        <taxon>Peronosporaceae</taxon>
        <taxon>Phytophthora</taxon>
    </lineage>
</organism>
<dbReference type="EMBL" id="JASMQC010000015">
    <property type="protein sequence ID" value="KAK1939988.1"/>
    <property type="molecule type" value="Genomic_DNA"/>
</dbReference>
<reference evidence="1" key="1">
    <citation type="submission" date="2023-08" db="EMBL/GenBank/DDBJ databases">
        <title>Reference Genome Resource for the Citrus Pathogen Phytophthora citrophthora.</title>
        <authorList>
            <person name="Moller H."/>
            <person name="Coetzee B."/>
            <person name="Rose L.J."/>
            <person name="Van Niekerk J.M."/>
        </authorList>
    </citation>
    <scope>NUCLEOTIDE SEQUENCE</scope>
    <source>
        <strain evidence="1">STE-U-9442</strain>
    </source>
</reference>
<protein>
    <submittedName>
        <fullName evidence="1">Uncharacterized protein</fullName>
    </submittedName>
</protein>
<proteinExistence type="predicted"/>
<evidence type="ECO:0000313" key="1">
    <source>
        <dbReference type="EMBL" id="KAK1939988.1"/>
    </source>
</evidence>
<dbReference type="AlphaFoldDB" id="A0AAD9GKL9"/>
<keyword evidence="2" id="KW-1185">Reference proteome</keyword>
<dbReference type="Proteomes" id="UP001259832">
    <property type="component" value="Unassembled WGS sequence"/>
</dbReference>
<gene>
    <name evidence="1" type="ORF">P3T76_008311</name>
</gene>
<accession>A0AAD9GKL9</accession>
<evidence type="ECO:0000313" key="2">
    <source>
        <dbReference type="Proteomes" id="UP001259832"/>
    </source>
</evidence>
<comment type="caution">
    <text evidence="1">The sequence shown here is derived from an EMBL/GenBank/DDBJ whole genome shotgun (WGS) entry which is preliminary data.</text>
</comment>
<sequence length="132" mass="14776">MVHLKREAVVSLPARVARNRGKRGGTKPPRSMLAARRVAIAIPKRAFASPAQAMGLADLRDKEKAAEAVFFNKQDEKTLRKLLQKMKGQTDAVDKEGLKHHVEHDKKGLKEIAGLNLSEEQVNALLKWKHQQ</sequence>